<organism evidence="2 3">
    <name type="scientific">Methylococcus capsulatus (strain ATCC 33009 / NCIMB 11132 / Bath)</name>
    <dbReference type="NCBI Taxonomy" id="243233"/>
    <lineage>
        <taxon>Bacteria</taxon>
        <taxon>Pseudomonadati</taxon>
        <taxon>Pseudomonadota</taxon>
        <taxon>Gammaproteobacteria</taxon>
        <taxon>Methylococcales</taxon>
        <taxon>Methylococcaceae</taxon>
        <taxon>Methylococcus</taxon>
    </lineage>
</organism>
<dbReference type="HOGENOM" id="CLU_2955239_0_0_6"/>
<feature type="region of interest" description="Disordered" evidence="1">
    <location>
        <begin position="1"/>
        <end position="44"/>
    </location>
</feature>
<dbReference type="Proteomes" id="UP000006821">
    <property type="component" value="Chromosome"/>
</dbReference>
<dbReference type="AlphaFoldDB" id="Q609Q9"/>
<feature type="compositionally biased region" description="Polar residues" evidence="1">
    <location>
        <begin position="1"/>
        <end position="30"/>
    </location>
</feature>
<protein>
    <submittedName>
        <fullName evidence="2">Uncharacterized protein</fullName>
    </submittedName>
</protein>
<evidence type="ECO:0000313" key="3">
    <source>
        <dbReference type="Proteomes" id="UP000006821"/>
    </source>
</evidence>
<accession>Q609Q9</accession>
<reference evidence="2 3" key="1">
    <citation type="journal article" date="2004" name="PLoS Biol.">
        <title>Genomic insights into methanotrophy: the complete genome sequence of Methylococcus capsulatus (Bath).</title>
        <authorList>
            <person name="Ward N.L."/>
            <person name="Larsen O."/>
            <person name="Sakwa J."/>
            <person name="Bruseth L."/>
            <person name="Khouri H.M."/>
            <person name="Durkin A.S."/>
            <person name="Dimitrov G."/>
            <person name="Jiang L."/>
            <person name="Scanlan D."/>
            <person name="Kang K.H."/>
            <person name="Lewis M.R."/>
            <person name="Nelson K.E."/>
            <person name="Methe B.A."/>
            <person name="Wu M."/>
            <person name="Heidelberg J.F."/>
            <person name="Paulsen I.T."/>
            <person name="Fouts D.E."/>
            <person name="Ravel J."/>
            <person name="Tettelin H."/>
            <person name="Ren Q."/>
            <person name="Read T.D."/>
            <person name="DeBoy R.T."/>
            <person name="Seshadri R."/>
            <person name="Salzberg S.L."/>
            <person name="Jensen H.B."/>
            <person name="Birkeland N.K."/>
            <person name="Nelson W.C."/>
            <person name="Dodson R.J."/>
            <person name="Grindhaug S.H."/>
            <person name="Holt I.E."/>
            <person name="Eidhammer I."/>
            <person name="Jonasen I."/>
            <person name="Vanaken S."/>
            <person name="Utterback T.R."/>
            <person name="Feldblyum T.V."/>
            <person name="Fraser C.M."/>
            <person name="Lillehaug J.R."/>
            <person name="Eisen J.A."/>
        </authorList>
    </citation>
    <scope>NUCLEOTIDE SEQUENCE [LARGE SCALE GENOMIC DNA]</scope>
    <source>
        <strain evidence="3">ATCC 33009 / NCIMB 11132 / Bath</strain>
    </source>
</reference>
<name>Q609Q9_METCA</name>
<gene>
    <name evidence="2" type="ordered locus">MCA1172</name>
</gene>
<evidence type="ECO:0000256" key="1">
    <source>
        <dbReference type="SAM" id="MobiDB-lite"/>
    </source>
</evidence>
<proteinExistence type="predicted"/>
<evidence type="ECO:0000313" key="2">
    <source>
        <dbReference type="EMBL" id="AAU92775.1"/>
    </source>
</evidence>
<dbReference type="EMBL" id="AE017282">
    <property type="protein sequence ID" value="AAU92775.1"/>
    <property type="molecule type" value="Genomic_DNA"/>
</dbReference>
<dbReference type="KEGG" id="mca:MCA1172"/>
<sequence length="59" mass="6323">MLPQGNGSHRITASRTENKPFSNEAATSRLHSVRKKLAGSSRSSEFALYPSEIKGSGSC</sequence>